<dbReference type="InterPro" id="IPR035992">
    <property type="entry name" value="Ricin_B-like_lectins"/>
</dbReference>
<dbReference type="Proteomes" id="UP000703661">
    <property type="component" value="Unassembled WGS sequence"/>
</dbReference>
<keyword evidence="1" id="KW-0732">Signal</keyword>
<keyword evidence="3" id="KW-1185">Reference proteome</keyword>
<evidence type="ECO:0000313" key="3">
    <source>
        <dbReference type="Proteomes" id="UP000703661"/>
    </source>
</evidence>
<comment type="caution">
    <text evidence="2">The sequence shown here is derived from an EMBL/GenBank/DDBJ whole genome shotgun (WGS) entry which is preliminary data.</text>
</comment>
<accession>A0A9P6MSC1</accession>
<evidence type="ECO:0008006" key="4">
    <source>
        <dbReference type="Google" id="ProtNLM"/>
    </source>
</evidence>
<dbReference type="SUPFAM" id="SSF50370">
    <property type="entry name" value="Ricin B-like lectins"/>
    <property type="match status" value="1"/>
</dbReference>
<organism evidence="2 3">
    <name type="scientific">Entomortierella chlamydospora</name>
    <dbReference type="NCBI Taxonomy" id="101097"/>
    <lineage>
        <taxon>Eukaryota</taxon>
        <taxon>Fungi</taxon>
        <taxon>Fungi incertae sedis</taxon>
        <taxon>Mucoromycota</taxon>
        <taxon>Mortierellomycotina</taxon>
        <taxon>Mortierellomycetes</taxon>
        <taxon>Mortierellales</taxon>
        <taxon>Mortierellaceae</taxon>
        <taxon>Entomortierella</taxon>
    </lineage>
</organism>
<feature type="signal peptide" evidence="1">
    <location>
        <begin position="1"/>
        <end position="23"/>
    </location>
</feature>
<evidence type="ECO:0000256" key="1">
    <source>
        <dbReference type="SAM" id="SignalP"/>
    </source>
</evidence>
<dbReference type="EMBL" id="JAAAID010001208">
    <property type="protein sequence ID" value="KAG0011101.1"/>
    <property type="molecule type" value="Genomic_DNA"/>
</dbReference>
<proteinExistence type="predicted"/>
<feature type="chain" id="PRO_5040129920" description="Ricin B lectin domain-containing protein" evidence="1">
    <location>
        <begin position="24"/>
        <end position="161"/>
    </location>
</feature>
<name>A0A9P6MSC1_9FUNG</name>
<dbReference type="AlphaFoldDB" id="A0A9P6MSC1"/>
<evidence type="ECO:0000313" key="2">
    <source>
        <dbReference type="EMBL" id="KAG0011101.1"/>
    </source>
</evidence>
<reference evidence="2" key="1">
    <citation type="journal article" date="2020" name="Fungal Divers.">
        <title>Resolving the Mortierellaceae phylogeny through synthesis of multi-gene phylogenetics and phylogenomics.</title>
        <authorList>
            <person name="Vandepol N."/>
            <person name="Liber J."/>
            <person name="Desiro A."/>
            <person name="Na H."/>
            <person name="Kennedy M."/>
            <person name="Barry K."/>
            <person name="Grigoriev I.V."/>
            <person name="Miller A.N."/>
            <person name="O'Donnell K."/>
            <person name="Stajich J.E."/>
            <person name="Bonito G."/>
        </authorList>
    </citation>
    <scope>NUCLEOTIDE SEQUENCE</scope>
    <source>
        <strain evidence="2">NRRL 2769</strain>
    </source>
</reference>
<sequence>MAASTRLLALALLVVLALKAVVAQGPPSGKYMLLSEAIPPIFVGSHNEGYNSPVILGGENNVWTIERMNDGIYIFTLQQAGKPFHARSVGDHLFMSPVPVSPSVEWRVQNRDGDTYSIVASSSIPPMAWTTRAFGSDPWVVLEEFNPSEPGQRWKFIQRQQ</sequence>
<gene>
    <name evidence="2" type="ORF">BGZ80_000942</name>
</gene>
<protein>
    <recommendedName>
        <fullName evidence="4">Ricin B lectin domain-containing protein</fullName>
    </recommendedName>
</protein>